<organism evidence="5 6">
    <name type="scientific">Obba rivulosa</name>
    <dbReference type="NCBI Taxonomy" id="1052685"/>
    <lineage>
        <taxon>Eukaryota</taxon>
        <taxon>Fungi</taxon>
        <taxon>Dikarya</taxon>
        <taxon>Basidiomycota</taxon>
        <taxon>Agaricomycotina</taxon>
        <taxon>Agaricomycetes</taxon>
        <taxon>Polyporales</taxon>
        <taxon>Gelatoporiaceae</taxon>
        <taxon>Obba</taxon>
    </lineage>
</organism>
<dbReference type="GO" id="GO:0004190">
    <property type="term" value="F:aspartic-type endopeptidase activity"/>
    <property type="evidence" value="ECO:0007669"/>
    <property type="project" value="InterPro"/>
</dbReference>
<evidence type="ECO:0000313" key="5">
    <source>
        <dbReference type="EMBL" id="OCH83885.1"/>
    </source>
</evidence>
<dbReference type="Pfam" id="PF00026">
    <property type="entry name" value="Asp"/>
    <property type="match status" value="1"/>
</dbReference>
<feature type="region of interest" description="Disordered" evidence="2">
    <location>
        <begin position="618"/>
        <end position="639"/>
    </location>
</feature>
<dbReference type="SUPFAM" id="SSF50630">
    <property type="entry name" value="Acid proteases"/>
    <property type="match status" value="1"/>
</dbReference>
<feature type="transmembrane region" description="Helical" evidence="3">
    <location>
        <begin position="412"/>
        <end position="433"/>
    </location>
</feature>
<evidence type="ECO:0000313" key="6">
    <source>
        <dbReference type="Proteomes" id="UP000250043"/>
    </source>
</evidence>
<dbReference type="Gene3D" id="2.40.70.10">
    <property type="entry name" value="Acid Proteases"/>
    <property type="match status" value="2"/>
</dbReference>
<evidence type="ECO:0000256" key="3">
    <source>
        <dbReference type="SAM" id="Phobius"/>
    </source>
</evidence>
<protein>
    <submittedName>
        <fullName evidence="5">Acid protease</fullName>
    </submittedName>
</protein>
<reference evidence="5 6" key="1">
    <citation type="submission" date="2016-07" db="EMBL/GenBank/DDBJ databases">
        <title>Draft genome of the white-rot fungus Obba rivulosa 3A-2.</title>
        <authorList>
            <consortium name="DOE Joint Genome Institute"/>
            <person name="Miettinen O."/>
            <person name="Riley R."/>
            <person name="Acob R."/>
            <person name="Barry K."/>
            <person name="Cullen D."/>
            <person name="De Vries R."/>
            <person name="Hainaut M."/>
            <person name="Hatakka A."/>
            <person name="Henrissat B."/>
            <person name="Hilden K."/>
            <person name="Kuo R."/>
            <person name="Labutti K."/>
            <person name="Lipzen A."/>
            <person name="Makela M.R."/>
            <person name="Sandor L."/>
            <person name="Spatafora J.W."/>
            <person name="Grigoriev I.V."/>
            <person name="Hibbett D.S."/>
        </authorList>
    </citation>
    <scope>NUCLEOTIDE SEQUENCE [LARGE SCALE GENOMIC DNA]</scope>
    <source>
        <strain evidence="5 6">3A-2</strain>
    </source>
</reference>
<feature type="non-terminal residue" evidence="5">
    <location>
        <position position="639"/>
    </location>
</feature>
<accession>A0A8E2AKB3</accession>
<evidence type="ECO:0000259" key="4">
    <source>
        <dbReference type="PROSITE" id="PS51767"/>
    </source>
</evidence>
<keyword evidence="3" id="KW-1133">Transmembrane helix</keyword>
<dbReference type="PROSITE" id="PS51767">
    <property type="entry name" value="PEPTIDASE_A1"/>
    <property type="match status" value="1"/>
</dbReference>
<dbReference type="InterPro" id="IPR001461">
    <property type="entry name" value="Aspartic_peptidase_A1"/>
</dbReference>
<sequence length="639" mass="66702">DSVYTIPILVGSSSPQNLSLQVDTGSSDLWLASAACGSSSCQQTGGNLYDPASATASQQTFTITYEEGSVSGPIVWDEVEVGGYTITQQALAAASQVNDEPLESSFVGVLGLALPPNSIIAESVPSSAGGTRTGAAFAANLLGLSGSSAPSSPFLSLALERPGSSAVPSILGVGRHPEELVPNPAAVQYDTLTADGQSMLFWKTSVRAITVYVGGQAHPIPLPRSVGGGMYPTAVLDSGVPVILATLQIANSIYGALGIGPGSDGNYYIPCTTPLNMTISLDSRSEIPLHPLDLTYPVSSGSCTGMIQPMPSASNSEASITDLVLGVPFLRNTYTVMAYAPPDSSGSFADSHVSTSTAGSNPRLGLLSLTNATLAMEEFDQVRVHNQPLSPSPNADTSTPPASKHMSIGLDILIGLLGLLALCFALFGARWAFGRRRRRRQTYAGAHMYSMDDVAKSQEVAYRLARRASDNDVDAATLVNLSPPGTGFDPAEDTLRTHRFDAYKRRMAAEERASDDTEFGFGARAQKILGAEYEEDEGAPTDAYAPLPPAEPETPMSATFPLRPPGVDAREGGSMHGRTLSEGVGMPLLARARSQDVADLGMPRSARAYDEFGAMVGEGSRSSMAGVGTPRRGGRVSGD</sequence>
<gene>
    <name evidence="5" type="ORF">OBBRIDRAFT_706190</name>
</gene>
<keyword evidence="6" id="KW-1185">Reference proteome</keyword>
<feature type="region of interest" description="Disordered" evidence="2">
    <location>
        <begin position="535"/>
        <end position="554"/>
    </location>
</feature>
<keyword evidence="5" id="KW-0645">Protease</keyword>
<evidence type="ECO:0000256" key="2">
    <source>
        <dbReference type="SAM" id="MobiDB-lite"/>
    </source>
</evidence>
<name>A0A8E2AKB3_9APHY</name>
<dbReference type="CDD" id="cd05471">
    <property type="entry name" value="pepsin_like"/>
    <property type="match status" value="1"/>
</dbReference>
<dbReference type="EMBL" id="KV722776">
    <property type="protein sequence ID" value="OCH83885.1"/>
    <property type="molecule type" value="Genomic_DNA"/>
</dbReference>
<feature type="non-terminal residue" evidence="5">
    <location>
        <position position="1"/>
    </location>
</feature>
<proteinExistence type="inferred from homology"/>
<dbReference type="AlphaFoldDB" id="A0A8E2AKB3"/>
<dbReference type="InterPro" id="IPR021109">
    <property type="entry name" value="Peptidase_aspartic_dom_sf"/>
</dbReference>
<dbReference type="InterPro" id="IPR034164">
    <property type="entry name" value="Pepsin-like_dom"/>
</dbReference>
<dbReference type="GO" id="GO:0006508">
    <property type="term" value="P:proteolysis"/>
    <property type="evidence" value="ECO:0007669"/>
    <property type="project" value="UniProtKB-KW"/>
</dbReference>
<dbReference type="Proteomes" id="UP000250043">
    <property type="component" value="Unassembled WGS sequence"/>
</dbReference>
<keyword evidence="5" id="KW-0378">Hydrolase</keyword>
<dbReference type="InterPro" id="IPR033121">
    <property type="entry name" value="PEPTIDASE_A1"/>
</dbReference>
<dbReference type="PANTHER" id="PTHR47966:SF57">
    <property type="entry name" value="PEPTIDASE A1 DOMAIN-CONTAINING PROTEIN"/>
    <property type="match status" value="1"/>
</dbReference>
<evidence type="ECO:0000256" key="1">
    <source>
        <dbReference type="ARBA" id="ARBA00007447"/>
    </source>
</evidence>
<dbReference type="OrthoDB" id="2747330at2759"/>
<dbReference type="PRINTS" id="PR00792">
    <property type="entry name" value="PEPSIN"/>
</dbReference>
<comment type="similarity">
    <text evidence="1">Belongs to the peptidase A1 family.</text>
</comment>
<keyword evidence="3" id="KW-0812">Transmembrane</keyword>
<keyword evidence="3" id="KW-0472">Membrane</keyword>
<dbReference type="PANTHER" id="PTHR47966">
    <property type="entry name" value="BETA-SITE APP-CLEAVING ENZYME, ISOFORM A-RELATED"/>
    <property type="match status" value="1"/>
</dbReference>
<feature type="domain" description="Peptidase A1" evidence="4">
    <location>
        <begin position="4"/>
        <end position="349"/>
    </location>
</feature>